<dbReference type="EMBL" id="JAPDHZ010000008">
    <property type="protein sequence ID" value="MDG0794779.1"/>
    <property type="molecule type" value="Genomic_DNA"/>
</dbReference>
<dbReference type="AlphaFoldDB" id="A0A9X4QPV5"/>
<comment type="caution">
    <text evidence="2">The sequence shown here is derived from an EMBL/GenBank/DDBJ whole genome shotgun (WGS) entry which is preliminary data.</text>
</comment>
<sequence>MKCDIRREDGTVAIALSGRIGVAEAVELRHRLFPELTAGGSGRLASDGRGHGPGQLGTRPVASFEEFVRRHRGDVRN</sequence>
<gene>
    <name evidence="2" type="ORF">OMP38_31095</name>
</gene>
<dbReference type="RefSeq" id="WP_277568505.1">
    <property type="nucleotide sequence ID" value="NZ_JAPDHZ010000008.1"/>
</dbReference>
<protein>
    <submittedName>
        <fullName evidence="2">Uncharacterized protein</fullName>
    </submittedName>
</protein>
<keyword evidence="3" id="KW-1185">Reference proteome</keyword>
<proteinExistence type="predicted"/>
<dbReference type="Proteomes" id="UP001153387">
    <property type="component" value="Unassembled WGS sequence"/>
</dbReference>
<feature type="region of interest" description="Disordered" evidence="1">
    <location>
        <begin position="39"/>
        <end position="59"/>
    </location>
</feature>
<accession>A0A9X4QPV5</accession>
<evidence type="ECO:0000313" key="2">
    <source>
        <dbReference type="EMBL" id="MDG0794779.1"/>
    </source>
</evidence>
<name>A0A9X4QPV5_9BACL</name>
<reference evidence="2 3" key="1">
    <citation type="submission" date="2022-10" db="EMBL/GenBank/DDBJ databases">
        <title>Comparative genomic analysis of Cohnella hashimotonis sp. nov., isolated from the International Space Station.</title>
        <authorList>
            <person name="Simpson A."/>
            <person name="Venkateswaran K."/>
        </authorList>
    </citation>
    <scope>NUCLEOTIDE SEQUENCE [LARGE SCALE GENOMIC DNA]</scope>
    <source>
        <strain evidence="2 3">DSM 18997</strain>
    </source>
</reference>
<evidence type="ECO:0000256" key="1">
    <source>
        <dbReference type="SAM" id="MobiDB-lite"/>
    </source>
</evidence>
<organism evidence="2 3">
    <name type="scientific">Cohnella ginsengisoli</name>
    <dbReference type="NCBI Taxonomy" id="425004"/>
    <lineage>
        <taxon>Bacteria</taxon>
        <taxon>Bacillati</taxon>
        <taxon>Bacillota</taxon>
        <taxon>Bacilli</taxon>
        <taxon>Bacillales</taxon>
        <taxon>Paenibacillaceae</taxon>
        <taxon>Cohnella</taxon>
    </lineage>
</organism>
<evidence type="ECO:0000313" key="3">
    <source>
        <dbReference type="Proteomes" id="UP001153387"/>
    </source>
</evidence>